<gene>
    <name evidence="3" type="ORF">G3580_18230</name>
</gene>
<evidence type="ECO:0000256" key="1">
    <source>
        <dbReference type="SAM" id="Coils"/>
    </source>
</evidence>
<evidence type="ECO:0000256" key="2">
    <source>
        <dbReference type="SAM" id="MobiDB-lite"/>
    </source>
</evidence>
<organism evidence="3 4">
    <name type="scientific">Nitrogeniibacter mangrovi</name>
    <dbReference type="NCBI Taxonomy" id="2016596"/>
    <lineage>
        <taxon>Bacteria</taxon>
        <taxon>Pseudomonadati</taxon>
        <taxon>Pseudomonadota</taxon>
        <taxon>Betaproteobacteria</taxon>
        <taxon>Rhodocyclales</taxon>
        <taxon>Zoogloeaceae</taxon>
        <taxon>Nitrogeniibacter</taxon>
    </lineage>
</organism>
<dbReference type="RefSeq" id="WP_173767931.1">
    <property type="nucleotide sequence ID" value="NZ_CP048836.1"/>
</dbReference>
<sequence length="1716" mass="191795">MPLIHAIEVSNFMNHTRRLPWSPDWRFERFLLGGFHAALNFPNGRGKSTMVLALFAMLTWHRNSLANIRSMHCAPPSDPAFTHFRIEITKRNARQEDLLMDQLGPSDGDHMVFGIYGNAGDGAQWDFYAYNGTFDDCPIAHRRDRTVKLVSKNDFVTALQEQNGIFPASTRERRFEEWRRLVGENFDMSSLQQQLTYQLAKGAEGSSTYFDVGGRRGENYSEALFYKHLAPELLSEVMGSYAEEGEKGIEDTIYEKSRSVVVALRRTRQVKRDLDAAELILKRFESLNAMAEKMREARAAVEEHRQMLSVDLKALEDVLVTDPVPGVPRAPSPSDPRFYEHFVLQNGSWWLTDRGLASFSGEEPRAVNQRAERNSIHPTTASSSQVIEITCDNSSPTARRPGPKSKLYNRDAALELIGRTAAFRGDWTTETALRAISDGFKWVQLTCDTNPVRRRLRTIEAKIAQNKETIAGHDATEVTQKRLKKEAEDEQSRYETGSSVLDAMHRRGIFTQDELDDPRATGQQVKADAAAAETALNEHDRVVATQTPVFEEWAAFTAMHPDAVPAELASALERADKEAAEQFQRVGQSLELARKELATREAEHEASVKAFREMSDQLNSVELHAKEAKGYEGIFEGESPHGLVEAVTREMEENASSMGDCRVELAKIEGDIQAIATFDEQHPGIAPAAWLSERDARKKALSGLRAALHKDIDRSRADQANARRELPAAAGFHALFANENTQGLEKSVTAAADAARSNLARDRQALAKIEDDEVAIQRFAARVPEMTPGAWLSSRDIRRQELQREKEEASRVIAELHTQRRTLDIAPVAPGEIARRVGQIAGSGCRPLYEFVQSLGLSQDRSSAVLTLFSALLFSPVFDDRHMAAAAARRLAEQKVEAVVFEAVALKSFCERTEIRLDEGIARSLFTGVTTRAVECLLDPGLVEREKRELDAQIGQTQRRLDEALAGLALLAEDDDLVFDAERARRAIGDGIPAQAELLRTKINQLEADMPRHEARSSQEALASIRAMRGLEQLFGLAAGAEWGPFEMAIERLEATIEQLETELQEVSDAEEALEQRVELEAIARQAASAIEREVPAVQTRLVAVLEQCREAEPRLKRRASPEAIAMIKAALELERLLAGKSIEALRELSETRRQLEAGAKEARQVAKSSATDLEQAKDDAGAAANNARKDWLEQSGPLRRIQAFLDDPNYGREFMQGAKLHREVLVQQRDRAQMRDQFDFEAAAMFVSSDGAQQLADISRRLEGITAKLSDIEGERKDLQAEINAMECEKAGLVEARFKIDESILGFRRAHRDLSDVLGEPAQVSLADLEGRALYNYAKEWRSGIDLNELGDEMRQFCDEVSGAESADLQRRLSDTQKTLQSSRQQLEKDIDALLTDPFAKLPDVARVQLEQAKMAPDVILAMLDASRESFAENKKANTLAGEYLDKERNGLGEWLANFTLRLPSNLKTLKRVFAPKTDGRTGTQQAGFDIDATTIDAEGMRALLEEVISMVEEIEGSETLQDTMSEVVLSKVRVGQRERIREMFYKRVVIKPRIRLVLPAMSSRPLEMQPNMASSGQGVAITFLWIRKLAEFINEREIRRETVDSAKRKRLRDKMTSFTILDGAFSHLSDKKLIDSTLAGIEESIGNFQLIITGHDPAYDNDFTRFPALVMAREMSGRYMRSSSYHHRVSETDENGHAGIATFHAIQLPAAATL</sequence>
<dbReference type="KEGG" id="azq:G3580_18230"/>
<feature type="region of interest" description="Disordered" evidence="2">
    <location>
        <begin position="1167"/>
        <end position="1186"/>
    </location>
</feature>
<feature type="coiled-coil region" evidence="1">
    <location>
        <begin position="1256"/>
        <end position="1297"/>
    </location>
</feature>
<keyword evidence="1" id="KW-0175">Coiled coil</keyword>
<accession>A0A6C1B6L7</accession>
<reference evidence="3 4" key="1">
    <citation type="submission" date="2020-02" db="EMBL/GenBank/DDBJ databases">
        <title>Nitrogenibacter mangrovi gen. nov., sp. nov. isolated from mangrove sediment, a denitrifying betaproteobacterium.</title>
        <authorList>
            <person name="Liao H."/>
            <person name="Tian Y."/>
        </authorList>
    </citation>
    <scope>NUCLEOTIDE SEQUENCE [LARGE SCALE GENOMIC DNA]</scope>
    <source>
        <strain evidence="3 4">M9-3-2</strain>
    </source>
</reference>
<feature type="coiled-coil region" evidence="1">
    <location>
        <begin position="1367"/>
        <end position="1398"/>
    </location>
</feature>
<dbReference type="Proteomes" id="UP000501991">
    <property type="component" value="Chromosome"/>
</dbReference>
<name>A0A6C1B6L7_9RHOO</name>
<dbReference type="EMBL" id="CP048836">
    <property type="protein sequence ID" value="QID19382.1"/>
    <property type="molecule type" value="Genomic_DNA"/>
</dbReference>
<feature type="coiled-coil region" evidence="1">
    <location>
        <begin position="1050"/>
        <end position="1090"/>
    </location>
</feature>
<evidence type="ECO:0000313" key="3">
    <source>
        <dbReference type="EMBL" id="QID19382.1"/>
    </source>
</evidence>
<protein>
    <submittedName>
        <fullName evidence="3">Uncharacterized protein</fullName>
    </submittedName>
</protein>
<evidence type="ECO:0000313" key="4">
    <source>
        <dbReference type="Proteomes" id="UP000501991"/>
    </source>
</evidence>
<proteinExistence type="predicted"/>
<keyword evidence="4" id="KW-1185">Reference proteome</keyword>